<feature type="domain" description="Nudix hydrolase" evidence="4">
    <location>
        <begin position="2"/>
        <end position="141"/>
    </location>
</feature>
<evidence type="ECO:0000256" key="2">
    <source>
        <dbReference type="PIRSR" id="PIRSR603564-1"/>
    </source>
</evidence>
<sequence>MKYKIPVSVLVVIHTPALDVLLLERAKHPGFWQSVTGSIEEGEVLLDTAQREVHEETGIDASASEFVAWNVVNNFRISLSPERFAPDVTHNRENVFSLCVPAVMPIRLAPDEHLAYRWLPFREAAAECFSWTNRDAILMLPLIFPLRPTTP</sequence>
<gene>
    <name evidence="5" type="primary">nudB</name>
    <name evidence="5" type="ORF">GTOL_12158</name>
</gene>
<dbReference type="PANTHER" id="PTHR43736:SF1">
    <property type="entry name" value="DIHYDRONEOPTERIN TRIPHOSPHATE DIPHOSPHATASE"/>
    <property type="match status" value="1"/>
</dbReference>
<keyword evidence="1 5" id="KW-0378">Hydrolase</keyword>
<dbReference type="Proteomes" id="UP000742786">
    <property type="component" value="Unassembled WGS sequence"/>
</dbReference>
<dbReference type="GO" id="GO:0008828">
    <property type="term" value="F:dATP diphosphatase activity"/>
    <property type="evidence" value="ECO:0007669"/>
    <property type="project" value="InterPro"/>
</dbReference>
<dbReference type="PROSITE" id="PS00893">
    <property type="entry name" value="NUDIX_BOX"/>
    <property type="match status" value="1"/>
</dbReference>
<dbReference type="InterPro" id="IPR020084">
    <property type="entry name" value="NUDIX_hydrolase_CS"/>
</dbReference>
<feature type="binding site" evidence="3">
    <location>
        <position position="112"/>
    </location>
    <ligand>
        <name>Mg(2+)</name>
        <dbReference type="ChEBI" id="CHEBI:18420"/>
    </ligand>
</feature>
<dbReference type="CDD" id="cd04664">
    <property type="entry name" value="NUDIX_DHNTPase_like"/>
    <property type="match status" value="1"/>
</dbReference>
<keyword evidence="3" id="KW-0479">Metal-binding</keyword>
<dbReference type="NCBIfam" id="NF006961">
    <property type="entry name" value="PRK09438.1"/>
    <property type="match status" value="1"/>
</dbReference>
<dbReference type="GO" id="GO:0046656">
    <property type="term" value="P:folic acid biosynthetic process"/>
    <property type="evidence" value="ECO:0007669"/>
    <property type="project" value="InterPro"/>
</dbReference>
<dbReference type="SUPFAM" id="SSF55811">
    <property type="entry name" value="Nudix"/>
    <property type="match status" value="1"/>
</dbReference>
<comment type="cofactor">
    <cofactor evidence="3">
        <name>Mg(2+)</name>
        <dbReference type="ChEBI" id="CHEBI:18420"/>
    </cofactor>
    <text evidence="3">Binds 1 Mg(2+) ion per subunit.</text>
</comment>
<evidence type="ECO:0000256" key="1">
    <source>
        <dbReference type="ARBA" id="ARBA00022801"/>
    </source>
</evidence>
<protein>
    <submittedName>
        <fullName evidence="5">dATP pyrophosphohydrolase</fullName>
        <ecNumber evidence="5">3.6.1.-</ecNumber>
    </submittedName>
</protein>
<dbReference type="GO" id="GO:0046872">
    <property type="term" value="F:metal ion binding"/>
    <property type="evidence" value="ECO:0007669"/>
    <property type="project" value="UniProtKB-KW"/>
</dbReference>
<proteinExistence type="predicted"/>
<dbReference type="PANTHER" id="PTHR43736">
    <property type="entry name" value="ADP-RIBOSE PYROPHOSPHATASE"/>
    <property type="match status" value="1"/>
</dbReference>
<accession>A0A916N9Q2</accession>
<dbReference type="Gene3D" id="3.90.79.10">
    <property type="entry name" value="Nucleoside Triphosphate Pyrophosphohydrolase"/>
    <property type="match status" value="1"/>
</dbReference>
<dbReference type="InterPro" id="IPR015797">
    <property type="entry name" value="NUDIX_hydrolase-like_dom_sf"/>
</dbReference>
<dbReference type="PROSITE" id="PS51462">
    <property type="entry name" value="NUDIX"/>
    <property type="match status" value="1"/>
</dbReference>
<keyword evidence="3" id="KW-0460">Magnesium</keyword>
<evidence type="ECO:0000313" key="5">
    <source>
        <dbReference type="EMBL" id="CAG4884275.1"/>
    </source>
</evidence>
<comment type="caution">
    <text evidence="5">The sequence shown here is derived from an EMBL/GenBank/DDBJ whole genome shotgun (WGS) entry which is preliminary data.</text>
</comment>
<dbReference type="PRINTS" id="PR01404">
    <property type="entry name" value="NPPPHYDRLASE"/>
</dbReference>
<feature type="binding site" evidence="2">
    <location>
        <position position="36"/>
    </location>
    <ligand>
        <name>substrate</name>
    </ligand>
</feature>
<feature type="binding site" evidence="3">
    <location>
        <position position="52"/>
    </location>
    <ligand>
        <name>Mg(2+)</name>
        <dbReference type="ChEBI" id="CHEBI:18420"/>
    </ligand>
</feature>
<feature type="binding site" evidence="2">
    <location>
        <position position="25"/>
    </location>
    <ligand>
        <name>substrate</name>
    </ligand>
</feature>
<dbReference type="InterPro" id="IPR003564">
    <property type="entry name" value="DHNTPase"/>
</dbReference>
<feature type="binding site" evidence="3">
    <location>
        <position position="56"/>
    </location>
    <ligand>
        <name>Mg(2+)</name>
        <dbReference type="ChEBI" id="CHEBI:18420"/>
    </ligand>
</feature>
<evidence type="ECO:0000313" key="6">
    <source>
        <dbReference type="Proteomes" id="UP000742786"/>
    </source>
</evidence>
<reference evidence="5" key="1">
    <citation type="submission" date="2021-04" db="EMBL/GenBank/DDBJ databases">
        <authorList>
            <person name="Hornung B."/>
        </authorList>
    </citation>
    <scope>NUCLEOTIDE SEQUENCE</scope>
    <source>
        <strain evidence="5">G5G6</strain>
    </source>
</reference>
<organism evidence="5 6">
    <name type="scientific">Georgfuchsia toluolica</name>
    <dbReference type="NCBI Taxonomy" id="424218"/>
    <lineage>
        <taxon>Bacteria</taxon>
        <taxon>Pseudomonadati</taxon>
        <taxon>Pseudomonadota</taxon>
        <taxon>Betaproteobacteria</taxon>
        <taxon>Nitrosomonadales</taxon>
        <taxon>Sterolibacteriaceae</taxon>
        <taxon>Georgfuchsia</taxon>
    </lineage>
</organism>
<dbReference type="RefSeq" id="WP_220636141.1">
    <property type="nucleotide sequence ID" value="NZ_CAJQUM010000001.1"/>
</dbReference>
<name>A0A916N9Q2_9PROT</name>
<keyword evidence="6" id="KW-1185">Reference proteome</keyword>
<dbReference type="GO" id="GO:0019177">
    <property type="term" value="F:dihydroneopterin triphosphate pyrophosphohydrolase activity"/>
    <property type="evidence" value="ECO:0007669"/>
    <property type="project" value="InterPro"/>
</dbReference>
<dbReference type="AlphaFoldDB" id="A0A916N9Q2"/>
<dbReference type="Pfam" id="PF00293">
    <property type="entry name" value="NUDIX"/>
    <property type="match status" value="1"/>
</dbReference>
<dbReference type="EC" id="3.6.1.-" evidence="5"/>
<evidence type="ECO:0000259" key="4">
    <source>
        <dbReference type="PROSITE" id="PS51462"/>
    </source>
</evidence>
<feature type="binding site" evidence="2">
    <location>
        <position position="130"/>
    </location>
    <ligand>
        <name>substrate</name>
    </ligand>
</feature>
<feature type="binding site" evidence="2">
    <location>
        <position position="4"/>
    </location>
    <ligand>
        <name>substrate</name>
    </ligand>
</feature>
<dbReference type="InterPro" id="IPR000086">
    <property type="entry name" value="NUDIX_hydrolase_dom"/>
</dbReference>
<dbReference type="EMBL" id="CAJQUM010000001">
    <property type="protein sequence ID" value="CAG4884275.1"/>
    <property type="molecule type" value="Genomic_DNA"/>
</dbReference>
<evidence type="ECO:0000256" key="3">
    <source>
        <dbReference type="PIRSR" id="PIRSR603564-2"/>
    </source>
</evidence>